<keyword evidence="1" id="KW-0812">Transmembrane</keyword>
<feature type="transmembrane region" description="Helical" evidence="1">
    <location>
        <begin position="71"/>
        <end position="93"/>
    </location>
</feature>
<feature type="transmembrane region" description="Helical" evidence="1">
    <location>
        <begin position="45"/>
        <end position="65"/>
    </location>
</feature>
<protein>
    <submittedName>
        <fullName evidence="2">Uncharacterized protein</fullName>
    </submittedName>
</protein>
<proteinExistence type="predicted"/>
<evidence type="ECO:0000256" key="1">
    <source>
        <dbReference type="SAM" id="Phobius"/>
    </source>
</evidence>
<name>A0A917MWK0_9BACT</name>
<evidence type="ECO:0000313" key="2">
    <source>
        <dbReference type="EMBL" id="GGH70736.1"/>
    </source>
</evidence>
<organism evidence="2 3">
    <name type="scientific">Filimonas zeae</name>
    <dbReference type="NCBI Taxonomy" id="1737353"/>
    <lineage>
        <taxon>Bacteria</taxon>
        <taxon>Pseudomonadati</taxon>
        <taxon>Bacteroidota</taxon>
        <taxon>Chitinophagia</taxon>
        <taxon>Chitinophagales</taxon>
        <taxon>Chitinophagaceae</taxon>
        <taxon>Filimonas</taxon>
    </lineage>
</organism>
<dbReference type="Proteomes" id="UP000627292">
    <property type="component" value="Unassembled WGS sequence"/>
</dbReference>
<dbReference type="EMBL" id="BMIB01000003">
    <property type="protein sequence ID" value="GGH70736.1"/>
    <property type="molecule type" value="Genomic_DNA"/>
</dbReference>
<evidence type="ECO:0000313" key="3">
    <source>
        <dbReference type="Proteomes" id="UP000627292"/>
    </source>
</evidence>
<accession>A0A917MWK0</accession>
<reference evidence="2" key="2">
    <citation type="submission" date="2020-09" db="EMBL/GenBank/DDBJ databases">
        <authorList>
            <person name="Sun Q."/>
            <person name="Zhou Y."/>
        </authorList>
    </citation>
    <scope>NUCLEOTIDE SEQUENCE</scope>
    <source>
        <strain evidence="2">CGMCC 1.15290</strain>
    </source>
</reference>
<feature type="transmembrane region" description="Helical" evidence="1">
    <location>
        <begin position="166"/>
        <end position="189"/>
    </location>
</feature>
<feature type="transmembrane region" description="Helical" evidence="1">
    <location>
        <begin position="124"/>
        <end position="141"/>
    </location>
</feature>
<keyword evidence="3" id="KW-1185">Reference proteome</keyword>
<keyword evidence="1" id="KW-0472">Membrane</keyword>
<dbReference type="AlphaFoldDB" id="A0A917MWK0"/>
<reference evidence="2" key="1">
    <citation type="journal article" date="2014" name="Int. J. Syst. Evol. Microbiol.">
        <title>Complete genome sequence of Corynebacterium casei LMG S-19264T (=DSM 44701T), isolated from a smear-ripened cheese.</title>
        <authorList>
            <consortium name="US DOE Joint Genome Institute (JGI-PGF)"/>
            <person name="Walter F."/>
            <person name="Albersmeier A."/>
            <person name="Kalinowski J."/>
            <person name="Ruckert C."/>
        </authorList>
    </citation>
    <scope>NUCLEOTIDE SEQUENCE</scope>
    <source>
        <strain evidence="2">CGMCC 1.15290</strain>
    </source>
</reference>
<comment type="caution">
    <text evidence="2">The sequence shown here is derived from an EMBL/GenBank/DDBJ whole genome shotgun (WGS) entry which is preliminary data.</text>
</comment>
<dbReference type="RefSeq" id="WP_188953502.1">
    <property type="nucleotide sequence ID" value="NZ_BMIB01000003.1"/>
</dbReference>
<keyword evidence="1" id="KW-1133">Transmembrane helix</keyword>
<gene>
    <name evidence="2" type="ORF">GCM10011379_29320</name>
</gene>
<sequence length="217" mass="25075">MELDDLKQQLKQKLSQPATEYSETDIALLLKGQAQSVLDKLKRSLWLEIIFSIVFTIAFIAVALSKAGFVMRAYFGSFLIITVGFGLFQYYLVKYIDKTATAPLPVKENLSVINAILSRYVKRVYWLSMLLLPLCLFYSLWLHQIEYSRLHADVAERIFSPKTTTVWLKALAAVALLSIPQHFFTRWYLHKLYGVYLQKLRGYIQELQQPEEKVAGL</sequence>